<dbReference type="AlphaFoldDB" id="A0A934HWP9"/>
<comment type="caution">
    <text evidence="4">The sequence shown here is derived from an EMBL/GenBank/DDBJ whole genome shotgun (WGS) entry which is preliminary data.</text>
</comment>
<dbReference type="InterPro" id="IPR036380">
    <property type="entry name" value="Isochorismatase-like_sf"/>
</dbReference>
<dbReference type="PANTHER" id="PTHR43540">
    <property type="entry name" value="PEROXYUREIDOACRYLATE/UREIDOACRYLATE AMIDOHYDROLASE-RELATED"/>
    <property type="match status" value="1"/>
</dbReference>
<accession>A0A934HWP9</accession>
<dbReference type="InterPro" id="IPR000868">
    <property type="entry name" value="Isochorismatase-like_dom"/>
</dbReference>
<evidence type="ECO:0000256" key="2">
    <source>
        <dbReference type="ARBA" id="ARBA00022801"/>
    </source>
</evidence>
<name>A0A934HWP9_9CLOT</name>
<organism evidence="4 5">
    <name type="scientific">Clostridium aciditolerans</name>
    <dbReference type="NCBI Taxonomy" id="339861"/>
    <lineage>
        <taxon>Bacteria</taxon>
        <taxon>Bacillati</taxon>
        <taxon>Bacillota</taxon>
        <taxon>Clostridia</taxon>
        <taxon>Eubacteriales</taxon>
        <taxon>Clostridiaceae</taxon>
        <taxon>Clostridium</taxon>
    </lineage>
</organism>
<feature type="domain" description="Isochorismatase-like" evidence="3">
    <location>
        <begin position="5"/>
        <end position="149"/>
    </location>
</feature>
<dbReference type="PANTHER" id="PTHR43540:SF14">
    <property type="entry name" value="ISOCHORISMATASE"/>
    <property type="match status" value="1"/>
</dbReference>
<dbReference type="Pfam" id="PF00857">
    <property type="entry name" value="Isochorismatase"/>
    <property type="match status" value="1"/>
</dbReference>
<sequence>MSKDTALLIVDVQVVHFVREKYDGKKLFNSEQLLNNINTLIEKARNSDTPIIYVQYTEGDDSFIAKGTPLWEIHPQIKPKEDDMIILKYHADPFYNTSLHEKLKALGVNKLVITGVQTEFCVDTTCRCAFSLGYKNVLVSDGHSTYDSDILSASQIIEHHNRIIGGQVSFAELKETEKVEF</sequence>
<evidence type="ECO:0000259" key="3">
    <source>
        <dbReference type="Pfam" id="PF00857"/>
    </source>
</evidence>
<dbReference type="SUPFAM" id="SSF52499">
    <property type="entry name" value="Isochorismatase-like hydrolases"/>
    <property type="match status" value="1"/>
</dbReference>
<protein>
    <submittedName>
        <fullName evidence="4">Cysteine hydrolase</fullName>
    </submittedName>
</protein>
<keyword evidence="5" id="KW-1185">Reference proteome</keyword>
<dbReference type="CDD" id="cd01014">
    <property type="entry name" value="nicotinamidase_related"/>
    <property type="match status" value="1"/>
</dbReference>
<proteinExistence type="inferred from homology"/>
<dbReference type="RefSeq" id="WP_211142186.1">
    <property type="nucleotide sequence ID" value="NZ_JAEEGB010000007.1"/>
</dbReference>
<gene>
    <name evidence="4" type="ORF">I6U51_08210</name>
</gene>
<dbReference type="GO" id="GO:0016787">
    <property type="term" value="F:hydrolase activity"/>
    <property type="evidence" value="ECO:0007669"/>
    <property type="project" value="UniProtKB-KW"/>
</dbReference>
<reference evidence="4" key="1">
    <citation type="submission" date="2020-12" db="EMBL/GenBank/DDBJ databases">
        <title>Clostridium thailandense sp. nov., a novel acetogenic bacterium isolated from peat land soil in Thailand.</title>
        <authorList>
            <person name="Chaikitkaew S."/>
            <person name="Birkeland N.K."/>
        </authorList>
    </citation>
    <scope>NUCLEOTIDE SEQUENCE</scope>
    <source>
        <strain evidence="4">DSM 17425</strain>
    </source>
</reference>
<dbReference type="Gene3D" id="3.40.50.850">
    <property type="entry name" value="Isochorismatase-like"/>
    <property type="match status" value="1"/>
</dbReference>
<dbReference type="InterPro" id="IPR050272">
    <property type="entry name" value="Isochorismatase-like_hydrls"/>
</dbReference>
<evidence type="ECO:0000313" key="4">
    <source>
        <dbReference type="EMBL" id="MBI6872694.1"/>
    </source>
</evidence>
<evidence type="ECO:0000256" key="1">
    <source>
        <dbReference type="ARBA" id="ARBA00006336"/>
    </source>
</evidence>
<dbReference type="EMBL" id="JAEEGB010000007">
    <property type="protein sequence ID" value="MBI6872694.1"/>
    <property type="molecule type" value="Genomic_DNA"/>
</dbReference>
<keyword evidence="2 4" id="KW-0378">Hydrolase</keyword>
<comment type="similarity">
    <text evidence="1">Belongs to the isochorismatase family.</text>
</comment>
<dbReference type="Proteomes" id="UP000622687">
    <property type="component" value="Unassembled WGS sequence"/>
</dbReference>
<evidence type="ECO:0000313" key="5">
    <source>
        <dbReference type="Proteomes" id="UP000622687"/>
    </source>
</evidence>